<dbReference type="AlphaFoldDB" id="A0A517PYE3"/>
<proteinExistence type="predicted"/>
<evidence type="ECO:0000313" key="5">
    <source>
        <dbReference type="Proteomes" id="UP000320421"/>
    </source>
</evidence>
<keyword evidence="1" id="KW-0238">DNA-binding</keyword>
<dbReference type="InterPro" id="IPR050639">
    <property type="entry name" value="SSR_resolvase"/>
</dbReference>
<evidence type="ECO:0000256" key="2">
    <source>
        <dbReference type="ARBA" id="ARBA00023172"/>
    </source>
</evidence>
<dbReference type="GO" id="GO:0000150">
    <property type="term" value="F:DNA strand exchange activity"/>
    <property type="evidence" value="ECO:0007669"/>
    <property type="project" value="InterPro"/>
</dbReference>
<dbReference type="PROSITE" id="PS51736">
    <property type="entry name" value="RECOMBINASES_3"/>
    <property type="match status" value="1"/>
</dbReference>
<dbReference type="OrthoDB" id="2290206at2"/>
<dbReference type="EMBL" id="CP036266">
    <property type="protein sequence ID" value="QDT24389.1"/>
    <property type="molecule type" value="Genomic_DNA"/>
</dbReference>
<dbReference type="InterPro" id="IPR011109">
    <property type="entry name" value="DNA_bind_recombinase_dom"/>
</dbReference>
<keyword evidence="5" id="KW-1185">Reference proteome</keyword>
<dbReference type="CDD" id="cd00338">
    <property type="entry name" value="Ser_Recombinase"/>
    <property type="match status" value="1"/>
</dbReference>
<accession>A0A517PYE3</accession>
<reference evidence="4 5" key="1">
    <citation type="submission" date="2019-02" db="EMBL/GenBank/DDBJ databases">
        <title>Deep-cultivation of Planctomycetes and their phenomic and genomic characterization uncovers novel biology.</title>
        <authorList>
            <person name="Wiegand S."/>
            <person name="Jogler M."/>
            <person name="Boedeker C."/>
            <person name="Pinto D."/>
            <person name="Vollmers J."/>
            <person name="Rivas-Marin E."/>
            <person name="Kohn T."/>
            <person name="Peeters S.H."/>
            <person name="Heuer A."/>
            <person name="Rast P."/>
            <person name="Oberbeckmann S."/>
            <person name="Bunk B."/>
            <person name="Jeske O."/>
            <person name="Meyerdierks A."/>
            <person name="Storesund J.E."/>
            <person name="Kallscheuer N."/>
            <person name="Luecker S."/>
            <person name="Lage O.M."/>
            <person name="Pohl T."/>
            <person name="Merkel B.J."/>
            <person name="Hornburger P."/>
            <person name="Mueller R.-W."/>
            <person name="Bruemmer F."/>
            <person name="Labrenz M."/>
            <person name="Spormann A.M."/>
            <person name="Op den Camp H."/>
            <person name="Overmann J."/>
            <person name="Amann R."/>
            <person name="Jetten M.S.M."/>
            <person name="Mascher T."/>
            <person name="Medema M.H."/>
            <person name="Devos D.P."/>
            <person name="Kaster A.-K."/>
            <person name="Ovreas L."/>
            <person name="Rohde M."/>
            <person name="Galperin M.Y."/>
            <person name="Jogler C."/>
        </authorList>
    </citation>
    <scope>NUCLEOTIDE SEQUENCE [LARGE SCALE GENOMIC DNA]</scope>
    <source>
        <strain evidence="4 5">HG66A1</strain>
    </source>
</reference>
<feature type="domain" description="Resolvase/invertase-type recombinase catalytic" evidence="3">
    <location>
        <begin position="2"/>
        <end position="138"/>
    </location>
</feature>
<gene>
    <name evidence="4" type="primary">hin_3</name>
    <name evidence="4" type="ORF">HG66A1_62210</name>
</gene>
<dbReference type="Gene3D" id="3.40.50.1390">
    <property type="entry name" value="Resolvase, N-terminal catalytic domain"/>
    <property type="match status" value="1"/>
</dbReference>
<evidence type="ECO:0000313" key="4">
    <source>
        <dbReference type="EMBL" id="QDT24389.1"/>
    </source>
</evidence>
<dbReference type="InterPro" id="IPR006119">
    <property type="entry name" value="Resolv_N"/>
</dbReference>
<keyword evidence="2" id="KW-0233">DNA recombination</keyword>
<evidence type="ECO:0000259" key="3">
    <source>
        <dbReference type="PROSITE" id="PS51736"/>
    </source>
</evidence>
<dbReference type="PANTHER" id="PTHR30461:SF2">
    <property type="entry name" value="SERINE RECOMBINASE PINE-RELATED"/>
    <property type="match status" value="1"/>
</dbReference>
<organism evidence="4 5">
    <name type="scientific">Gimesia chilikensis</name>
    <dbReference type="NCBI Taxonomy" id="2605989"/>
    <lineage>
        <taxon>Bacteria</taxon>
        <taxon>Pseudomonadati</taxon>
        <taxon>Planctomycetota</taxon>
        <taxon>Planctomycetia</taxon>
        <taxon>Planctomycetales</taxon>
        <taxon>Planctomycetaceae</taxon>
        <taxon>Gimesia</taxon>
    </lineage>
</organism>
<sequence>MKLVPYYRVSTTKQAKSGLGLEGQEATVSQFANAHGAQVLKSYIEVETGKWSERPELAKAVSHARRSKATLVIAKLDRLARNVHFLSGLMEAGVKFLACDQPSANDLTIHILAAVAQDEAHRISERTKAALKAYKARGGKLGASRPECRNLTTDASRRGATAAGEAARREADSAYTDLYPIMRELRDKGVSLRAIARHLNDDGYETRRGRSWNHVQVRSVLRRYEVG</sequence>
<evidence type="ECO:0000256" key="1">
    <source>
        <dbReference type="ARBA" id="ARBA00023125"/>
    </source>
</evidence>
<dbReference type="SMART" id="SM00857">
    <property type="entry name" value="Resolvase"/>
    <property type="match status" value="1"/>
</dbReference>
<dbReference type="InterPro" id="IPR036162">
    <property type="entry name" value="Resolvase-like_N_sf"/>
</dbReference>
<dbReference type="PANTHER" id="PTHR30461">
    <property type="entry name" value="DNA-INVERTASE FROM LAMBDOID PROPHAGE"/>
    <property type="match status" value="1"/>
</dbReference>
<dbReference type="Pfam" id="PF07508">
    <property type="entry name" value="Recombinase"/>
    <property type="match status" value="1"/>
</dbReference>
<dbReference type="Pfam" id="PF00239">
    <property type="entry name" value="Resolvase"/>
    <property type="match status" value="1"/>
</dbReference>
<dbReference type="GO" id="GO:0003677">
    <property type="term" value="F:DNA binding"/>
    <property type="evidence" value="ECO:0007669"/>
    <property type="project" value="UniProtKB-KW"/>
</dbReference>
<name>A0A517PYE3_9PLAN</name>
<dbReference type="Proteomes" id="UP000320421">
    <property type="component" value="Chromosome"/>
</dbReference>
<protein>
    <submittedName>
        <fullName evidence="4">DNA-invertase hin</fullName>
    </submittedName>
</protein>
<dbReference type="SUPFAM" id="SSF53041">
    <property type="entry name" value="Resolvase-like"/>
    <property type="match status" value="1"/>
</dbReference>